<feature type="domain" description="Fe/B12 periplasmic-binding" evidence="2">
    <location>
        <begin position="26"/>
        <end position="268"/>
    </location>
</feature>
<name>A0ABY4DXH5_9NEIS</name>
<feature type="chain" id="PRO_5045700212" evidence="1">
    <location>
        <begin position="24"/>
        <end position="268"/>
    </location>
</feature>
<dbReference type="PANTHER" id="PTHR30535">
    <property type="entry name" value="VITAMIN B12-BINDING PROTEIN"/>
    <property type="match status" value="1"/>
</dbReference>
<evidence type="ECO:0000256" key="1">
    <source>
        <dbReference type="SAM" id="SignalP"/>
    </source>
</evidence>
<protein>
    <submittedName>
        <fullName evidence="3">ABC transporter substrate-binding protein</fullName>
    </submittedName>
</protein>
<sequence>MRITRHSLILGSLLGMSLGMAQAAERIVVLSSDIADIMVALKAENLVVGRDSLSKAPTLAQAKNIGMFRNLTAEPIVALKPTVVLGSYMVNPASIYGQLKRQQIKALNVIPQQSEQSFAKGIVEVGKYAGKSPQAGALAQTWLRQMQARAKTGKRYVFTYDGQMVAGKNTVADTLIRLAGGVNAAAHIDGMKPIARETWLTLKPDVVVIAQHSLPAVGGSVAAFKQRPEIAASAAARSNKVVAMSAGEAFSLDLNSPKTVDKLHALAR</sequence>
<evidence type="ECO:0000313" key="4">
    <source>
        <dbReference type="Proteomes" id="UP000832011"/>
    </source>
</evidence>
<dbReference type="SUPFAM" id="SSF53807">
    <property type="entry name" value="Helical backbone' metal receptor"/>
    <property type="match status" value="1"/>
</dbReference>
<keyword evidence="4" id="KW-1185">Reference proteome</keyword>
<evidence type="ECO:0000259" key="2">
    <source>
        <dbReference type="PROSITE" id="PS50983"/>
    </source>
</evidence>
<organism evidence="3 4">
    <name type="scientific">Vitreoscilla massiliensis</name>
    <dbReference type="NCBI Taxonomy" id="1689272"/>
    <lineage>
        <taxon>Bacteria</taxon>
        <taxon>Pseudomonadati</taxon>
        <taxon>Pseudomonadota</taxon>
        <taxon>Betaproteobacteria</taxon>
        <taxon>Neisseriales</taxon>
        <taxon>Neisseriaceae</taxon>
        <taxon>Vitreoscilla</taxon>
    </lineage>
</organism>
<feature type="signal peptide" evidence="1">
    <location>
        <begin position="1"/>
        <end position="23"/>
    </location>
</feature>
<dbReference type="Proteomes" id="UP000832011">
    <property type="component" value="Chromosome"/>
</dbReference>
<dbReference type="InterPro" id="IPR002491">
    <property type="entry name" value="ABC_transptr_periplasmic_BD"/>
</dbReference>
<dbReference type="PANTHER" id="PTHR30535:SF4">
    <property type="entry name" value="HEMIN-BINDING PERIPLASMIC PROTEIN HMUT"/>
    <property type="match status" value="1"/>
</dbReference>
<evidence type="ECO:0000313" key="3">
    <source>
        <dbReference type="EMBL" id="UOO88216.1"/>
    </source>
</evidence>
<gene>
    <name evidence="3" type="ORF">LVJ82_12045</name>
</gene>
<dbReference type="Pfam" id="PF01497">
    <property type="entry name" value="Peripla_BP_2"/>
    <property type="match status" value="1"/>
</dbReference>
<accession>A0ABY4DXH5</accession>
<dbReference type="Gene3D" id="3.40.50.1980">
    <property type="entry name" value="Nitrogenase molybdenum iron protein domain"/>
    <property type="match status" value="2"/>
</dbReference>
<proteinExistence type="predicted"/>
<keyword evidence="1" id="KW-0732">Signal</keyword>
<dbReference type="InterPro" id="IPR050902">
    <property type="entry name" value="ABC_Transporter_SBP"/>
</dbReference>
<reference evidence="3 4" key="1">
    <citation type="journal article" date="2022" name="Res Sq">
        <title>Evolution of multicellular longitudinally dividing oral cavity symbionts (Neisseriaceae).</title>
        <authorList>
            <person name="Nyongesa S."/>
            <person name="Weber P."/>
            <person name="Bernet E."/>
            <person name="Pullido F."/>
            <person name="Nieckarz M."/>
            <person name="Delaby M."/>
            <person name="Nieves C."/>
            <person name="Viehboeck T."/>
            <person name="Krause N."/>
            <person name="Rivera-Millot A."/>
            <person name="Nakamura A."/>
            <person name="Vischer N."/>
            <person name="VanNieuwenhze M."/>
            <person name="Brun Y."/>
            <person name="Cava F."/>
            <person name="Bulgheresi S."/>
            <person name="Veyrier F."/>
        </authorList>
    </citation>
    <scope>NUCLEOTIDE SEQUENCE [LARGE SCALE GENOMIC DNA]</scope>
    <source>
        <strain evidence="3 4">SN4</strain>
    </source>
</reference>
<dbReference type="PROSITE" id="PS50983">
    <property type="entry name" value="FE_B12_PBP"/>
    <property type="match status" value="1"/>
</dbReference>
<dbReference type="EMBL" id="CP091511">
    <property type="protein sequence ID" value="UOO88216.1"/>
    <property type="molecule type" value="Genomic_DNA"/>
</dbReference>
<dbReference type="RefSeq" id="WP_199822574.1">
    <property type="nucleotide sequence ID" value="NZ_CABKVG010000009.1"/>
</dbReference>